<dbReference type="KEGG" id="ark:D6B99_08635"/>
<gene>
    <name evidence="3" type="ORF">D6B99_08635</name>
</gene>
<dbReference type="RefSeq" id="WP_119987047.1">
    <property type="nucleotide sequence ID" value="NZ_CP032489.1"/>
</dbReference>
<dbReference type="Pfam" id="PF12904">
    <property type="entry name" value="Collagen_bind_2"/>
    <property type="match status" value="1"/>
</dbReference>
<dbReference type="PROSITE" id="PS51257">
    <property type="entry name" value="PROKAR_LIPOPROTEIN"/>
    <property type="match status" value="1"/>
</dbReference>
<evidence type="ECO:0000259" key="2">
    <source>
        <dbReference type="Pfam" id="PF13204"/>
    </source>
</evidence>
<sequence length="462" mass="52873">MLKNKEIVAVLLSISFSFGCNPKPKAEMGYLKVSENHRFFETGNKQPFFWQGDTGWLLFSKLNHNEAKFYLDDRQKKGFNVIQVMVVHSLSEVDAYGDSAIIDHNLSRPNLKIRQNENGSYWQNIDYVIDLAAKKNIYIALVPVWGSIVKSGKVSLQQAKAYASFLAERYKGKPNVIWMNGGDIPGSDSTDIWQTIGETIHEISPKQLITFHPRGRTQSSTWFQNADWLSFNCFQSGHRRYDQDTSAGELHYGEDNFKYVQMDYLKKPTKPTLDAEPSYEDIPQGLHDTLQPRWQAKDVRRYAYWSVFAGACGFTYGDNSVMQFHDSSESTGAYGARKDWRLALEDSGAAQMIYLKKLMLSHSYFDRVPDQGIVVDQGEKYNRIMATSGKDYVFVYDYSGRSFSLNLKSFNWKNLKIGWYNPRNGDIQGTHAAKNTGIMQFNPPMDMHIAEGKDWVLIIDGM</sequence>
<keyword evidence="4" id="KW-1185">Reference proteome</keyword>
<evidence type="ECO:0000313" key="3">
    <source>
        <dbReference type="EMBL" id="AYD47662.1"/>
    </source>
</evidence>
<dbReference type="OrthoDB" id="59486at2"/>
<evidence type="ECO:0000259" key="1">
    <source>
        <dbReference type="Pfam" id="PF12904"/>
    </source>
</evidence>
<name>A0A386HPP0_9BACT</name>
<evidence type="ECO:0000313" key="4">
    <source>
        <dbReference type="Proteomes" id="UP000266118"/>
    </source>
</evidence>
<feature type="domain" description="Apiosidase-like catalytic" evidence="2">
    <location>
        <begin position="34"/>
        <end position="365"/>
    </location>
</feature>
<feature type="domain" description="Putative collagen-binding" evidence="1">
    <location>
        <begin position="368"/>
        <end position="460"/>
    </location>
</feature>
<dbReference type="EMBL" id="CP032489">
    <property type="protein sequence ID" value="AYD47662.1"/>
    <property type="molecule type" value="Genomic_DNA"/>
</dbReference>
<dbReference type="SUPFAM" id="SSF51445">
    <property type="entry name" value="(Trans)glycosidases"/>
    <property type="match status" value="1"/>
</dbReference>
<protein>
    <submittedName>
        <fullName evidence="3">DUF4038 domain-containing protein</fullName>
    </submittedName>
</protein>
<dbReference type="PANTHER" id="PTHR37836:SF3">
    <property type="entry name" value="ENDOGLUCANASE"/>
    <property type="match status" value="1"/>
</dbReference>
<proteinExistence type="predicted"/>
<dbReference type="InterPro" id="IPR025277">
    <property type="entry name" value="Apiosidase-like_cat_dom"/>
</dbReference>
<dbReference type="Gene3D" id="3.20.20.80">
    <property type="entry name" value="Glycosidases"/>
    <property type="match status" value="1"/>
</dbReference>
<organism evidence="3 4">
    <name type="scientific">Arachidicoccus soli</name>
    <dbReference type="NCBI Taxonomy" id="2341117"/>
    <lineage>
        <taxon>Bacteria</taxon>
        <taxon>Pseudomonadati</taxon>
        <taxon>Bacteroidota</taxon>
        <taxon>Chitinophagia</taxon>
        <taxon>Chitinophagales</taxon>
        <taxon>Chitinophagaceae</taxon>
        <taxon>Arachidicoccus</taxon>
    </lineage>
</organism>
<dbReference type="AlphaFoldDB" id="A0A386HPP0"/>
<dbReference type="PANTHER" id="PTHR37836">
    <property type="entry name" value="LMO1036 PROTEIN"/>
    <property type="match status" value="1"/>
</dbReference>
<dbReference type="InterPro" id="IPR024749">
    <property type="entry name" value="Collagen-bd_put"/>
</dbReference>
<dbReference type="Pfam" id="PF13204">
    <property type="entry name" value="Apiosidase"/>
    <property type="match status" value="1"/>
</dbReference>
<dbReference type="Proteomes" id="UP000266118">
    <property type="component" value="Chromosome"/>
</dbReference>
<reference evidence="3 4" key="1">
    <citation type="submission" date="2018-09" db="EMBL/GenBank/DDBJ databases">
        <title>Arachidicoccus sp. nov., a bacterium isolated from soil.</title>
        <authorList>
            <person name="Weon H.-Y."/>
            <person name="Kwon S.-W."/>
            <person name="Lee S.A."/>
        </authorList>
    </citation>
    <scope>NUCLEOTIDE SEQUENCE [LARGE SCALE GENOMIC DNA]</scope>
    <source>
        <strain evidence="3 4">KIS59-12</strain>
    </source>
</reference>
<dbReference type="InterPro" id="IPR017853">
    <property type="entry name" value="GH"/>
</dbReference>
<accession>A0A386HPP0</accession>